<dbReference type="SUPFAM" id="SSF50978">
    <property type="entry name" value="WD40 repeat-like"/>
    <property type="match status" value="1"/>
</dbReference>
<dbReference type="AlphaFoldDB" id="A0AAD6MS65"/>
<dbReference type="InterPro" id="IPR019775">
    <property type="entry name" value="WD40_repeat_CS"/>
</dbReference>
<feature type="repeat" description="WD" evidence="7">
    <location>
        <begin position="205"/>
        <end position="246"/>
    </location>
</feature>
<feature type="repeat" description="WD" evidence="7">
    <location>
        <begin position="163"/>
        <end position="204"/>
    </location>
</feature>
<protein>
    <recommendedName>
        <fullName evidence="5">Mitochondrial division protein 1</fullName>
    </recommendedName>
</protein>
<evidence type="ECO:0000256" key="4">
    <source>
        <dbReference type="ARBA" id="ARBA00038415"/>
    </source>
</evidence>
<comment type="caution">
    <text evidence="8">The sequence shown here is derived from an EMBL/GenBank/DDBJ whole genome shotgun (WGS) entry which is preliminary data.</text>
</comment>
<comment type="function">
    <text evidence="6">Involved in mitochondrial fission. Acts as an adapter protein required to form mitochondrial fission complexes. Formation of these complexes is required to promote constriction and fission of the mitochondrial compartment at a late step in mitochondrial division.</text>
</comment>
<accession>A0AAD6MS65</accession>
<gene>
    <name evidence="8" type="ORF">N7493_009427</name>
</gene>
<dbReference type="CDD" id="cd00200">
    <property type="entry name" value="WD40"/>
    <property type="match status" value="1"/>
</dbReference>
<dbReference type="PROSITE" id="PS50294">
    <property type="entry name" value="WD_REPEATS_REGION"/>
    <property type="match status" value="3"/>
</dbReference>
<dbReference type="GO" id="GO:0005741">
    <property type="term" value="C:mitochondrial outer membrane"/>
    <property type="evidence" value="ECO:0007669"/>
    <property type="project" value="UniProtKB-SubCell"/>
</dbReference>
<dbReference type="PANTHER" id="PTHR22847">
    <property type="entry name" value="WD40 REPEAT PROTEIN"/>
    <property type="match status" value="1"/>
</dbReference>
<dbReference type="Proteomes" id="UP001215712">
    <property type="component" value="Unassembled WGS sequence"/>
</dbReference>
<reference evidence="8" key="1">
    <citation type="journal article" date="2023" name="IMA Fungus">
        <title>Comparative genomic study of the Penicillium genus elucidates a diverse pangenome and 15 lateral gene transfer events.</title>
        <authorList>
            <person name="Petersen C."/>
            <person name="Sorensen T."/>
            <person name="Nielsen M.R."/>
            <person name="Sondergaard T.E."/>
            <person name="Sorensen J.L."/>
            <person name="Fitzpatrick D.A."/>
            <person name="Frisvad J.C."/>
            <person name="Nielsen K.L."/>
        </authorList>
    </citation>
    <scope>NUCLEOTIDE SEQUENCE</scope>
    <source>
        <strain evidence="8">IBT 17514</strain>
    </source>
</reference>
<evidence type="ECO:0000256" key="3">
    <source>
        <dbReference type="ARBA" id="ARBA00022737"/>
    </source>
</evidence>
<dbReference type="GO" id="GO:1990234">
    <property type="term" value="C:transferase complex"/>
    <property type="evidence" value="ECO:0007669"/>
    <property type="project" value="UniProtKB-ARBA"/>
</dbReference>
<keyword evidence="9" id="KW-1185">Reference proteome</keyword>
<dbReference type="InterPro" id="IPR020472">
    <property type="entry name" value="WD40_PAC1"/>
</dbReference>
<dbReference type="Pfam" id="PF00400">
    <property type="entry name" value="WD40"/>
    <property type="match status" value="3"/>
</dbReference>
<comment type="similarity">
    <text evidence="4">Belongs to the WD repeat MDV1/CAF4 family.</text>
</comment>
<evidence type="ECO:0000256" key="1">
    <source>
        <dbReference type="ARBA" id="ARBA00004570"/>
    </source>
</evidence>
<dbReference type="EMBL" id="JAQJAN010000017">
    <property type="protein sequence ID" value="KAJ5709835.1"/>
    <property type="molecule type" value="Genomic_DNA"/>
</dbReference>
<dbReference type="PANTHER" id="PTHR22847:SF637">
    <property type="entry name" value="WD REPEAT DOMAIN 5B"/>
    <property type="match status" value="1"/>
</dbReference>
<reference evidence="8" key="2">
    <citation type="submission" date="2023-01" db="EMBL/GenBank/DDBJ databases">
        <authorList>
            <person name="Petersen C."/>
        </authorList>
    </citation>
    <scope>NUCLEOTIDE SEQUENCE</scope>
    <source>
        <strain evidence="8">IBT 17514</strain>
    </source>
</reference>
<feature type="repeat" description="WD" evidence="7">
    <location>
        <begin position="121"/>
        <end position="162"/>
    </location>
</feature>
<dbReference type="GO" id="GO:0005634">
    <property type="term" value="C:nucleus"/>
    <property type="evidence" value="ECO:0007669"/>
    <property type="project" value="TreeGrafter"/>
</dbReference>
<evidence type="ECO:0000256" key="6">
    <source>
        <dbReference type="ARBA" id="ARBA00043913"/>
    </source>
</evidence>
<dbReference type="InterPro" id="IPR036322">
    <property type="entry name" value="WD40_repeat_dom_sf"/>
</dbReference>
<proteinExistence type="inferred from homology"/>
<evidence type="ECO:0000256" key="5">
    <source>
        <dbReference type="ARBA" id="ARBA00039789"/>
    </source>
</evidence>
<name>A0AAD6MS65_9EURO</name>
<evidence type="ECO:0000313" key="9">
    <source>
        <dbReference type="Proteomes" id="UP001215712"/>
    </source>
</evidence>
<evidence type="ECO:0000256" key="2">
    <source>
        <dbReference type="ARBA" id="ARBA00022574"/>
    </source>
</evidence>
<dbReference type="Gene3D" id="2.130.10.10">
    <property type="entry name" value="YVTN repeat-like/Quinoprotein amine dehydrogenase"/>
    <property type="match status" value="1"/>
</dbReference>
<keyword evidence="3" id="KW-0677">Repeat</keyword>
<dbReference type="PROSITE" id="PS00678">
    <property type="entry name" value="WD_REPEATS_1"/>
    <property type="match status" value="3"/>
</dbReference>
<dbReference type="PRINTS" id="PR00320">
    <property type="entry name" value="GPROTEINBRPT"/>
</dbReference>
<evidence type="ECO:0000313" key="8">
    <source>
        <dbReference type="EMBL" id="KAJ5709835.1"/>
    </source>
</evidence>
<sequence>MSKALLFLQEHFLHWMESMSILGYISDIMGSIDLLQKATTDVGDALLSEFLHDAKRFTLKIIGLPRLRLSRFTALDSYSHREMRQSTDNSMQSFLNVVVGYRKLRKIGLWDSATGLLLNTLEGHLGQVLSLTFSPNGQLLVSASIDNTIRIWDVAVGVLQKTLEGHSDRVSSVAFSPNDQLLASGSDDKTIQLWDLETGAQRRIINGHLNWVSSVAFSTDDRLVVSSSEDRTIRLWDLVTGELQQTMIVNGHVNYIEVSETSSILSTNLGAFKIQVKFEHGNRALKPRTTNQEISIEEGQWLKLNETITFWLPPGYRPTCAAVESNLVALGHASAQISFIGFCA</sequence>
<evidence type="ECO:0000256" key="7">
    <source>
        <dbReference type="PROSITE-ProRule" id="PRU00221"/>
    </source>
</evidence>
<dbReference type="SMART" id="SM00320">
    <property type="entry name" value="WD40"/>
    <property type="match status" value="3"/>
</dbReference>
<dbReference type="PROSITE" id="PS50082">
    <property type="entry name" value="WD_REPEATS_2"/>
    <property type="match status" value="3"/>
</dbReference>
<dbReference type="InterPro" id="IPR001680">
    <property type="entry name" value="WD40_rpt"/>
</dbReference>
<keyword evidence="2 7" id="KW-0853">WD repeat</keyword>
<organism evidence="8 9">
    <name type="scientific">Penicillium malachiteum</name>
    <dbReference type="NCBI Taxonomy" id="1324776"/>
    <lineage>
        <taxon>Eukaryota</taxon>
        <taxon>Fungi</taxon>
        <taxon>Dikarya</taxon>
        <taxon>Ascomycota</taxon>
        <taxon>Pezizomycotina</taxon>
        <taxon>Eurotiomycetes</taxon>
        <taxon>Eurotiomycetidae</taxon>
        <taxon>Eurotiales</taxon>
        <taxon>Aspergillaceae</taxon>
        <taxon>Penicillium</taxon>
    </lineage>
</organism>
<comment type="subcellular location">
    <subcellularLocation>
        <location evidence="1">Mitochondrion outer membrane</location>
        <topology evidence="1">Peripheral membrane protein</topology>
        <orientation evidence="1">Cytoplasmic side</orientation>
    </subcellularLocation>
</comment>
<dbReference type="InterPro" id="IPR015943">
    <property type="entry name" value="WD40/YVTN_repeat-like_dom_sf"/>
</dbReference>